<gene>
    <name evidence="3" type="ORF">KC01_LOCUS1950</name>
</gene>
<evidence type="ECO:0000313" key="4">
    <source>
        <dbReference type="Proteomes" id="UP001497482"/>
    </source>
</evidence>
<accession>A0AAV2J306</accession>
<dbReference type="GO" id="GO:0070837">
    <property type="term" value="P:dehydroascorbic acid transport"/>
    <property type="evidence" value="ECO:0007669"/>
    <property type="project" value="TreeGrafter"/>
</dbReference>
<reference evidence="3 4" key="1">
    <citation type="submission" date="2024-04" db="EMBL/GenBank/DDBJ databases">
        <authorList>
            <person name="Waldvogel A.-M."/>
            <person name="Schoenle A."/>
        </authorList>
    </citation>
    <scope>NUCLEOTIDE SEQUENCE [LARGE SCALE GENOMIC DNA]</scope>
</reference>
<dbReference type="PANTHER" id="PTHR23503">
    <property type="entry name" value="SOLUTE CARRIER FAMILY 2"/>
    <property type="match status" value="1"/>
</dbReference>
<proteinExistence type="predicted"/>
<comment type="subcellular location">
    <subcellularLocation>
        <location evidence="1">Membrane</location>
        <topology evidence="1">Multi-pass membrane protein</topology>
    </subcellularLocation>
</comment>
<dbReference type="GO" id="GO:0046323">
    <property type="term" value="P:D-glucose import"/>
    <property type="evidence" value="ECO:0007669"/>
    <property type="project" value="TreeGrafter"/>
</dbReference>
<dbReference type="AlphaFoldDB" id="A0AAV2J306"/>
<organism evidence="3 4">
    <name type="scientific">Knipowitschia caucasica</name>
    <name type="common">Caucasian dwarf goby</name>
    <name type="synonym">Pomatoschistus caucasicus</name>
    <dbReference type="NCBI Taxonomy" id="637954"/>
    <lineage>
        <taxon>Eukaryota</taxon>
        <taxon>Metazoa</taxon>
        <taxon>Chordata</taxon>
        <taxon>Craniata</taxon>
        <taxon>Vertebrata</taxon>
        <taxon>Euteleostomi</taxon>
        <taxon>Actinopterygii</taxon>
        <taxon>Neopterygii</taxon>
        <taxon>Teleostei</taxon>
        <taxon>Neoteleostei</taxon>
        <taxon>Acanthomorphata</taxon>
        <taxon>Gobiaria</taxon>
        <taxon>Gobiiformes</taxon>
        <taxon>Gobioidei</taxon>
        <taxon>Gobiidae</taxon>
        <taxon>Gobiinae</taxon>
        <taxon>Knipowitschia</taxon>
    </lineage>
</organism>
<protein>
    <submittedName>
        <fullName evidence="3">Uncharacterized protein</fullName>
    </submittedName>
</protein>
<dbReference type="GO" id="GO:0055056">
    <property type="term" value="F:D-glucose transmembrane transporter activity"/>
    <property type="evidence" value="ECO:0007669"/>
    <property type="project" value="TreeGrafter"/>
</dbReference>
<keyword evidence="2" id="KW-0812">Transmembrane</keyword>
<dbReference type="Gene3D" id="1.20.1250.20">
    <property type="entry name" value="MFS general substrate transporter like domains"/>
    <property type="match status" value="1"/>
</dbReference>
<dbReference type="GO" id="GO:0005886">
    <property type="term" value="C:plasma membrane"/>
    <property type="evidence" value="ECO:0007669"/>
    <property type="project" value="TreeGrafter"/>
</dbReference>
<keyword evidence="4" id="KW-1185">Reference proteome</keyword>
<dbReference type="InterPro" id="IPR045263">
    <property type="entry name" value="GLUT"/>
</dbReference>
<keyword evidence="2" id="KW-1133">Transmembrane helix</keyword>
<feature type="transmembrane region" description="Helical" evidence="2">
    <location>
        <begin position="66"/>
        <end position="90"/>
    </location>
</feature>
<dbReference type="Proteomes" id="UP001497482">
    <property type="component" value="Chromosome 1"/>
</dbReference>
<dbReference type="PANTHER" id="PTHR23503:SF54">
    <property type="entry name" value="MAJOR FACILITATOR SUPERFAMILY (MFS) PROFILE DOMAIN-CONTAINING PROTEIN"/>
    <property type="match status" value="1"/>
</dbReference>
<keyword evidence="2" id="KW-0472">Membrane</keyword>
<sequence>MVKQFVVQLECPRIVAAIFICGIGGTFQYGTSISSLTSPAAFIQDLVNSSCRERYGLVLHQEQISLIWSFIVSVFCIGGLVSALFTNALLSRLGRSAPPSAGHICNLHLLLLDKSVTYTSFCWTHL</sequence>
<feature type="transmembrane region" description="Helical" evidence="2">
    <location>
        <begin position="12"/>
        <end position="30"/>
    </location>
</feature>
<evidence type="ECO:0000256" key="2">
    <source>
        <dbReference type="SAM" id="Phobius"/>
    </source>
</evidence>
<name>A0AAV2J306_KNICA</name>
<evidence type="ECO:0000313" key="3">
    <source>
        <dbReference type="EMBL" id="CAL1569524.1"/>
    </source>
</evidence>
<dbReference type="EMBL" id="OZ035823">
    <property type="protein sequence ID" value="CAL1569524.1"/>
    <property type="molecule type" value="Genomic_DNA"/>
</dbReference>
<evidence type="ECO:0000256" key="1">
    <source>
        <dbReference type="ARBA" id="ARBA00004141"/>
    </source>
</evidence>
<dbReference type="InterPro" id="IPR036259">
    <property type="entry name" value="MFS_trans_sf"/>
</dbReference>